<keyword evidence="6" id="KW-0508">mRNA splicing</keyword>
<dbReference type="PROSITE" id="PS50174">
    <property type="entry name" value="G_PATCH"/>
    <property type="match status" value="1"/>
</dbReference>
<evidence type="ECO:0000256" key="11">
    <source>
        <dbReference type="ARBA" id="ARBA00080451"/>
    </source>
</evidence>
<evidence type="ECO:0000256" key="6">
    <source>
        <dbReference type="ARBA" id="ARBA00023187"/>
    </source>
</evidence>
<feature type="region of interest" description="Disordered" evidence="12">
    <location>
        <begin position="306"/>
        <end position="329"/>
    </location>
</feature>
<dbReference type="InterPro" id="IPR040169">
    <property type="entry name" value="SUGP1/2"/>
</dbReference>
<dbReference type="InterPro" id="IPR035967">
    <property type="entry name" value="SWAP/Surp_sf"/>
</dbReference>
<dbReference type="GO" id="GO:0005654">
    <property type="term" value="C:nucleoplasm"/>
    <property type="evidence" value="ECO:0007669"/>
    <property type="project" value="TreeGrafter"/>
</dbReference>
<dbReference type="GO" id="GO:0005681">
    <property type="term" value="C:spliceosomal complex"/>
    <property type="evidence" value="ECO:0007669"/>
    <property type="project" value="UniProtKB-KW"/>
</dbReference>
<feature type="compositionally biased region" description="Low complexity" evidence="12">
    <location>
        <begin position="10"/>
        <end position="32"/>
    </location>
</feature>
<feature type="region of interest" description="Disordered" evidence="12">
    <location>
        <begin position="465"/>
        <end position="514"/>
    </location>
</feature>
<evidence type="ECO:0000256" key="5">
    <source>
        <dbReference type="ARBA" id="ARBA00022737"/>
    </source>
</evidence>
<proteinExistence type="predicted"/>
<keyword evidence="4" id="KW-0747">Spliceosome</keyword>
<accession>A0A8B9IQH3</accession>
<keyword evidence="5" id="KW-0677">Repeat</keyword>
<dbReference type="PANTHER" id="PTHR23340">
    <property type="entry name" value="ARGININE/SERINE RICH SPLICING FACTOR SF4/14"/>
    <property type="match status" value="1"/>
</dbReference>
<dbReference type="Pfam" id="PF01585">
    <property type="entry name" value="G-patch"/>
    <property type="match status" value="1"/>
</dbReference>
<evidence type="ECO:0000256" key="7">
    <source>
        <dbReference type="ARBA" id="ARBA00023242"/>
    </source>
</evidence>
<dbReference type="SUPFAM" id="SSF109905">
    <property type="entry name" value="Surp module (SWAP domain)"/>
    <property type="match status" value="2"/>
</dbReference>
<feature type="region of interest" description="Disordered" evidence="12">
    <location>
        <begin position="114"/>
        <end position="142"/>
    </location>
</feature>
<dbReference type="GO" id="GO:0008380">
    <property type="term" value="P:RNA splicing"/>
    <property type="evidence" value="ECO:0007669"/>
    <property type="project" value="UniProtKB-KW"/>
</dbReference>
<evidence type="ECO:0000256" key="1">
    <source>
        <dbReference type="ARBA" id="ARBA00004123"/>
    </source>
</evidence>
<evidence type="ECO:0000313" key="15">
    <source>
        <dbReference type="Ensembl" id="ENSACDP00005024811.1"/>
    </source>
</evidence>
<feature type="domain" description="SURP motif" evidence="13">
    <location>
        <begin position="254"/>
        <end position="296"/>
    </location>
</feature>
<dbReference type="Proteomes" id="UP000694521">
    <property type="component" value="Unplaced"/>
</dbReference>
<comment type="subunit">
    <text evidence="9">Component of the spliceosome.</text>
</comment>
<keyword evidence="3" id="KW-0507">mRNA processing</keyword>
<reference evidence="15" key="1">
    <citation type="submission" date="2025-08" db="UniProtKB">
        <authorList>
            <consortium name="Ensembl"/>
        </authorList>
    </citation>
    <scope>IDENTIFICATION</scope>
</reference>
<evidence type="ECO:0000256" key="9">
    <source>
        <dbReference type="ARBA" id="ARBA00063276"/>
    </source>
</evidence>
<dbReference type="InterPro" id="IPR000467">
    <property type="entry name" value="G_patch_dom"/>
</dbReference>
<feature type="domain" description="G-patch" evidence="14">
    <location>
        <begin position="681"/>
        <end position="728"/>
    </location>
</feature>
<organism evidence="15 16">
    <name type="scientific">Anser cygnoides</name>
    <name type="common">Swan goose</name>
    <dbReference type="NCBI Taxonomy" id="8845"/>
    <lineage>
        <taxon>Eukaryota</taxon>
        <taxon>Metazoa</taxon>
        <taxon>Chordata</taxon>
        <taxon>Craniata</taxon>
        <taxon>Vertebrata</taxon>
        <taxon>Euteleostomi</taxon>
        <taxon>Archelosauria</taxon>
        <taxon>Archosauria</taxon>
        <taxon>Dinosauria</taxon>
        <taxon>Saurischia</taxon>
        <taxon>Theropoda</taxon>
        <taxon>Coelurosauria</taxon>
        <taxon>Aves</taxon>
        <taxon>Neognathae</taxon>
        <taxon>Galloanserae</taxon>
        <taxon>Anseriformes</taxon>
        <taxon>Anatidae</taxon>
        <taxon>Anserinae</taxon>
        <taxon>Anser</taxon>
    </lineage>
</organism>
<evidence type="ECO:0000256" key="3">
    <source>
        <dbReference type="ARBA" id="ARBA00022664"/>
    </source>
</evidence>
<protein>
    <recommendedName>
        <fullName evidence="10">SURP and G-patch domain-containing protein 1</fullName>
    </recommendedName>
    <alternativeName>
        <fullName evidence="11">Splicing factor 4</fullName>
    </alternativeName>
</protein>
<comment type="subcellular location">
    <subcellularLocation>
        <location evidence="1">Nucleus</location>
    </subcellularLocation>
</comment>
<sequence>MDNPREAPGRARAAPGGSPRPRGAAPRCAPEGSAPRSASGPGFALRAPPGPLPGANCAAPSANCPPSSPFPPSPGKASRWFGVSQSKSAKTTANILQQEELIAQKKREIEARLEQQERQNSLRIRQLPLFGEDDGADNEASVSNKFVNDGSFLQQFLKLQKEKSSAEPPQSSTNNSSNASAPNVGKKPMLFGKRPGQVLSSMLQQAKNYSHSKQTPVVNRLSVFQSPDEDEEEDYEQWLEIKVLPPEDAETRQVVEKLARFVAEGGPELEKVAMEDYKDNPAFSFLHDKNSREFLYYRKKVAEIRKENQSSQASSSQKVSPPEDEETKNCAEKLARFIADGGPEVEAIALQNNRENHAFRFLYEPNSKGYKYYRQKLEEFRKAKTSTASAPVPAESSLKRKSSPEASPSPLSLSSLPLPVPSPLPLPLPLPLPVPSPLPLPVPLPVPSPLPLPVPPPLPVPLPMPSPLPSPSPSSSSTLPNETATTTAAPTATAAATGTTKKKRKSRWGPEEDKVELPLPQLIQQLDSPSPLSVQDLKGLGYEKGKPVGLVGVTELSEAQKKQLKEQQEMQQMYDMIMKHKQAMQEMQMMWEKAIQQHQHGYDSDEEVDSELGTWEHQLRRMEMDKTREWAEQLTQMGRGKHFIGDFLPPDELEKFMETFKALKEGREPDYSEYKEFKLTVENIGYQMLMKMGWKEGEGLGSDGQGIKNPVSKGTTAVDGAGFGIDRPAELTKEDDEYEAFRKRMMLAYRFRPNPLVRCPRQAKVTNPLRNCAYLIRVGVFLVRNQVSKCCESFFDSFSF</sequence>
<evidence type="ECO:0000313" key="16">
    <source>
        <dbReference type="Proteomes" id="UP000694521"/>
    </source>
</evidence>
<dbReference type="Pfam" id="PF01805">
    <property type="entry name" value="Surp"/>
    <property type="match status" value="2"/>
</dbReference>
<dbReference type="PROSITE" id="PS50128">
    <property type="entry name" value="SURP"/>
    <property type="match status" value="2"/>
</dbReference>
<evidence type="ECO:0000256" key="4">
    <source>
        <dbReference type="ARBA" id="ARBA00022728"/>
    </source>
</evidence>
<dbReference type="AlphaFoldDB" id="A0A8B9IQH3"/>
<comment type="function">
    <text evidence="8">Plays a role in pre-mRNA splicing.</text>
</comment>
<dbReference type="Ensembl" id="ENSACDT00005029629.1">
    <property type="protein sequence ID" value="ENSACDP00005024811.1"/>
    <property type="gene ID" value="ENSACDG00005017973.1"/>
</dbReference>
<feature type="domain" description="SURP motif" evidence="13">
    <location>
        <begin position="330"/>
        <end position="373"/>
    </location>
</feature>
<dbReference type="FunFam" id="1.10.10.790:FF:000004">
    <property type="entry name" value="SURP and G-patch domain-containing protein 1"/>
    <property type="match status" value="1"/>
</dbReference>
<dbReference type="Gene3D" id="1.10.10.790">
    <property type="entry name" value="Surp module"/>
    <property type="match status" value="2"/>
</dbReference>
<feature type="region of interest" description="Disordered" evidence="12">
    <location>
        <begin position="160"/>
        <end position="190"/>
    </location>
</feature>
<keyword evidence="2" id="KW-0597">Phosphoprotein</keyword>
<feature type="region of interest" description="Disordered" evidence="12">
    <location>
        <begin position="1"/>
        <end position="89"/>
    </location>
</feature>
<keyword evidence="7" id="KW-0539">Nucleus</keyword>
<evidence type="ECO:0000259" key="14">
    <source>
        <dbReference type="PROSITE" id="PS50174"/>
    </source>
</evidence>
<evidence type="ECO:0000256" key="12">
    <source>
        <dbReference type="SAM" id="MobiDB-lite"/>
    </source>
</evidence>
<dbReference type="GO" id="GO:0006397">
    <property type="term" value="P:mRNA processing"/>
    <property type="evidence" value="ECO:0007669"/>
    <property type="project" value="UniProtKB-KW"/>
</dbReference>
<reference evidence="15" key="2">
    <citation type="submission" date="2025-09" db="UniProtKB">
        <authorList>
            <consortium name="Ensembl"/>
        </authorList>
    </citation>
    <scope>IDENTIFICATION</scope>
</reference>
<feature type="compositionally biased region" description="Low complexity" evidence="12">
    <location>
        <begin position="473"/>
        <end position="499"/>
    </location>
</feature>
<dbReference type="SMART" id="SM00443">
    <property type="entry name" value="G_patch"/>
    <property type="match status" value="1"/>
</dbReference>
<dbReference type="GO" id="GO:0003723">
    <property type="term" value="F:RNA binding"/>
    <property type="evidence" value="ECO:0007669"/>
    <property type="project" value="InterPro"/>
</dbReference>
<dbReference type="PANTHER" id="PTHR23340:SF3">
    <property type="entry name" value="SURP AND G-PATCH DOMAIN-CONTAINING PROTEIN 1"/>
    <property type="match status" value="1"/>
</dbReference>
<dbReference type="SMART" id="SM00648">
    <property type="entry name" value="SWAP"/>
    <property type="match status" value="2"/>
</dbReference>
<evidence type="ECO:0000256" key="2">
    <source>
        <dbReference type="ARBA" id="ARBA00022553"/>
    </source>
</evidence>
<keyword evidence="16" id="KW-1185">Reference proteome</keyword>
<feature type="compositionally biased region" description="Low complexity" evidence="12">
    <location>
        <begin position="171"/>
        <end position="183"/>
    </location>
</feature>
<feature type="region of interest" description="Disordered" evidence="12">
    <location>
        <begin position="382"/>
        <end position="416"/>
    </location>
</feature>
<dbReference type="InterPro" id="IPR000061">
    <property type="entry name" value="Surp"/>
</dbReference>
<feature type="compositionally biased region" description="Low complexity" evidence="12">
    <location>
        <begin position="40"/>
        <end position="65"/>
    </location>
</feature>
<evidence type="ECO:0000259" key="13">
    <source>
        <dbReference type="PROSITE" id="PS50128"/>
    </source>
</evidence>
<name>A0A8B9IQH3_ANSCY</name>
<evidence type="ECO:0000256" key="10">
    <source>
        <dbReference type="ARBA" id="ARBA00069943"/>
    </source>
</evidence>
<evidence type="ECO:0000256" key="8">
    <source>
        <dbReference type="ARBA" id="ARBA00054559"/>
    </source>
</evidence>